<dbReference type="Proteomes" id="UP001604336">
    <property type="component" value="Unassembled WGS sequence"/>
</dbReference>
<proteinExistence type="predicted"/>
<name>A0ABD1T2N5_9LAMI</name>
<dbReference type="AlphaFoldDB" id="A0ABD1T2N5"/>
<sequence length="153" mass="17779">MSSTVKHKNKLSKKHLSLPQVFNPALAPPPPPLQLKKKPLRIRNIFKLAAKRKSDASVEYDKYHLPYQAVNLDQMNWFTRSHDTYANFDQTKAQIVLEEREFDFNEESIIPFLVPILVTYSGSTAALQPRKEINLWKRKTMAQHKPLKLNVIN</sequence>
<reference evidence="2" key="1">
    <citation type="submission" date="2024-07" db="EMBL/GenBank/DDBJ databases">
        <title>Two chromosome-level genome assemblies of Korean endemic species Abeliophyllum distichum and Forsythia ovata (Oleaceae).</title>
        <authorList>
            <person name="Jang H."/>
        </authorList>
    </citation>
    <scope>NUCLEOTIDE SEQUENCE [LARGE SCALE GENOMIC DNA]</scope>
</reference>
<keyword evidence="2" id="KW-1185">Reference proteome</keyword>
<accession>A0ABD1T2N5</accession>
<comment type="caution">
    <text evidence="1">The sequence shown here is derived from an EMBL/GenBank/DDBJ whole genome shotgun (WGS) entry which is preliminary data.</text>
</comment>
<dbReference type="InterPro" id="IPR038796">
    <property type="entry name" value="At1g76070-like"/>
</dbReference>
<gene>
    <name evidence="1" type="ORF">Adt_22429</name>
</gene>
<dbReference type="PANTHER" id="PTHR34779">
    <property type="entry name" value="OS09G0542900 PROTEIN"/>
    <property type="match status" value="1"/>
</dbReference>
<evidence type="ECO:0000313" key="1">
    <source>
        <dbReference type="EMBL" id="KAL2506808.1"/>
    </source>
</evidence>
<organism evidence="1 2">
    <name type="scientific">Abeliophyllum distichum</name>
    <dbReference type="NCBI Taxonomy" id="126358"/>
    <lineage>
        <taxon>Eukaryota</taxon>
        <taxon>Viridiplantae</taxon>
        <taxon>Streptophyta</taxon>
        <taxon>Embryophyta</taxon>
        <taxon>Tracheophyta</taxon>
        <taxon>Spermatophyta</taxon>
        <taxon>Magnoliopsida</taxon>
        <taxon>eudicotyledons</taxon>
        <taxon>Gunneridae</taxon>
        <taxon>Pentapetalae</taxon>
        <taxon>asterids</taxon>
        <taxon>lamiids</taxon>
        <taxon>Lamiales</taxon>
        <taxon>Oleaceae</taxon>
        <taxon>Forsythieae</taxon>
        <taxon>Abeliophyllum</taxon>
    </lineage>
</organism>
<protein>
    <submittedName>
        <fullName evidence="1">Uncharacterized protein</fullName>
    </submittedName>
</protein>
<dbReference type="PANTHER" id="PTHR34779:SF1">
    <property type="entry name" value="OS09G0542900 PROTEIN"/>
    <property type="match status" value="1"/>
</dbReference>
<dbReference type="EMBL" id="JBFOLK010000006">
    <property type="protein sequence ID" value="KAL2506808.1"/>
    <property type="molecule type" value="Genomic_DNA"/>
</dbReference>
<evidence type="ECO:0000313" key="2">
    <source>
        <dbReference type="Proteomes" id="UP001604336"/>
    </source>
</evidence>